<dbReference type="EMBL" id="JAARRL010000019">
    <property type="protein sequence ID" value="MBC1501240.1"/>
    <property type="molecule type" value="Genomic_DNA"/>
</dbReference>
<comment type="caution">
    <text evidence="1">The sequence shown here is derived from an EMBL/GenBank/DDBJ whole genome shotgun (WGS) entry which is preliminary data.</text>
</comment>
<organism evidence="1 2">
    <name type="scientific">Listeria weihenstephanensis</name>
    <dbReference type="NCBI Taxonomy" id="1006155"/>
    <lineage>
        <taxon>Bacteria</taxon>
        <taxon>Bacillati</taxon>
        <taxon>Bacillota</taxon>
        <taxon>Bacilli</taxon>
        <taxon>Bacillales</taxon>
        <taxon>Listeriaceae</taxon>
        <taxon>Listeria</taxon>
    </lineage>
</organism>
<dbReference type="Proteomes" id="UP000564536">
    <property type="component" value="Unassembled WGS sequence"/>
</dbReference>
<reference evidence="1 2" key="1">
    <citation type="submission" date="2020-03" db="EMBL/GenBank/DDBJ databases">
        <title>Soil Listeria distribution.</title>
        <authorList>
            <person name="Liao J."/>
            <person name="Wiedmann M."/>
        </authorList>
    </citation>
    <scope>NUCLEOTIDE SEQUENCE [LARGE SCALE GENOMIC DNA]</scope>
    <source>
        <strain evidence="1 2">FSL L7-1523</strain>
    </source>
</reference>
<sequence>MSEDFKIIWSKGFQNNISDEENLAVKKLKPLIQEQIIAQPIFHKKIMVLVIHAKYRTADTVELMVLIINNTGKPIDEYKVHISLIVDDMQSDMYRFEFDKKNQGILQTNTACIECLSFEKPFDDTLDLENLKIEFEILYDPNKPVYIF</sequence>
<dbReference type="AlphaFoldDB" id="A0A841Z7P7"/>
<evidence type="ECO:0000313" key="2">
    <source>
        <dbReference type="Proteomes" id="UP000564536"/>
    </source>
</evidence>
<protein>
    <submittedName>
        <fullName evidence="1">Uncharacterized protein</fullName>
    </submittedName>
</protein>
<proteinExistence type="predicted"/>
<evidence type="ECO:0000313" key="1">
    <source>
        <dbReference type="EMBL" id="MBC1501240.1"/>
    </source>
</evidence>
<gene>
    <name evidence="1" type="ORF">HB943_11560</name>
</gene>
<name>A0A841Z7P7_9LIST</name>
<dbReference type="RefSeq" id="WP_185426520.1">
    <property type="nucleotide sequence ID" value="NZ_JAARRL010000019.1"/>
</dbReference>
<accession>A0A841Z7P7</accession>